<name>A0A150KL84_9BACI</name>
<dbReference type="PATRIC" id="fig|46224.3.peg.480"/>
<dbReference type="OrthoDB" id="9787701at2"/>
<dbReference type="Pfam" id="PF03372">
    <property type="entry name" value="Exo_endo_phos"/>
    <property type="match status" value="1"/>
</dbReference>
<keyword evidence="6" id="KW-0378">Hydrolase</keyword>
<dbReference type="Gene3D" id="3.60.10.10">
    <property type="entry name" value="Endonuclease/exonuclease/phosphatase"/>
    <property type="match status" value="1"/>
</dbReference>
<dbReference type="SUPFAM" id="SSF56219">
    <property type="entry name" value="DNase I-like"/>
    <property type="match status" value="1"/>
</dbReference>
<sequence>MKIWDGFHLSILTWNLYMGVELPPLFTSTREKIPNLVSKVYRQFLATNLPIRVKAIAREIAGKKPDLIGLQEAVWWQLIIPNYRKVTYDFVQLLLIELKKRGLDYEVAIQNRNTSVELPDNNGNLVRLLDRDVILVRKDYRLTINKRMSKNFKTNLIVQIAGQQIEILRGWSSIDIQLDGQNIRMINTHLDTNSDIQIYQANEILEGPANTNLPLIVTGDLNSNAHNYDTPTYKRFIDVGFQDAWEESGNGAGNTCCQDPDLLNNVSNLTSRIDFILYKNGWKSIQADTVGDKSSSRSYSGLWPSDHAGVFSKLLLKK</sequence>
<comment type="cofactor">
    <cofactor evidence="1">
        <name>Mn(2+)</name>
        <dbReference type="ChEBI" id="CHEBI:29035"/>
    </cofactor>
</comment>
<evidence type="ECO:0000259" key="9">
    <source>
        <dbReference type="Pfam" id="PF03372"/>
    </source>
</evidence>
<reference evidence="10 11" key="1">
    <citation type="submission" date="2016-01" db="EMBL/GenBank/DDBJ databases">
        <title>Genome Sequences of Twelve Sporeforming Bacillus Species Isolated from Foods.</title>
        <authorList>
            <person name="Berendsen E.M."/>
            <person name="Wells-Bennik M.H."/>
            <person name="Krawcyk A.O."/>
            <person name="De Jong A."/>
            <person name="Holsappel S."/>
            <person name="Eijlander R.T."/>
            <person name="Kuipers O.P."/>
        </authorList>
    </citation>
    <scope>NUCLEOTIDE SEQUENCE [LARGE SCALE GENOMIC DNA]</scope>
    <source>
        <strain evidence="10 11">B4102</strain>
    </source>
</reference>
<dbReference type="AlphaFoldDB" id="A0A150KL84"/>
<evidence type="ECO:0000256" key="5">
    <source>
        <dbReference type="ARBA" id="ARBA00022763"/>
    </source>
</evidence>
<comment type="cofactor">
    <cofactor evidence="2">
        <name>Mg(2+)</name>
        <dbReference type="ChEBI" id="CHEBI:18420"/>
    </cofactor>
</comment>
<protein>
    <recommendedName>
        <fullName evidence="9">Endonuclease/exonuclease/phosphatase domain-containing protein</fullName>
    </recommendedName>
</protein>
<evidence type="ECO:0000256" key="6">
    <source>
        <dbReference type="ARBA" id="ARBA00022801"/>
    </source>
</evidence>
<evidence type="ECO:0000256" key="8">
    <source>
        <dbReference type="ARBA" id="ARBA00023204"/>
    </source>
</evidence>
<comment type="caution">
    <text evidence="10">The sequence shown here is derived from an EMBL/GenBank/DDBJ whole genome shotgun (WGS) entry which is preliminary data.</text>
</comment>
<feature type="domain" description="Endonuclease/exonuclease/phosphatase" evidence="9">
    <location>
        <begin position="12"/>
        <end position="307"/>
    </location>
</feature>
<dbReference type="InterPro" id="IPR051547">
    <property type="entry name" value="TDP2-like"/>
</dbReference>
<evidence type="ECO:0000313" key="10">
    <source>
        <dbReference type="EMBL" id="KYC93186.1"/>
    </source>
</evidence>
<dbReference type="Proteomes" id="UP000075666">
    <property type="component" value="Unassembled WGS sequence"/>
</dbReference>
<dbReference type="GO" id="GO:0016787">
    <property type="term" value="F:hydrolase activity"/>
    <property type="evidence" value="ECO:0007669"/>
    <property type="project" value="UniProtKB-KW"/>
</dbReference>
<evidence type="ECO:0000256" key="4">
    <source>
        <dbReference type="ARBA" id="ARBA00022723"/>
    </source>
</evidence>
<keyword evidence="11" id="KW-1185">Reference proteome</keyword>
<gene>
    <name evidence="10" type="ORF">B4102_3707</name>
</gene>
<evidence type="ECO:0000256" key="1">
    <source>
        <dbReference type="ARBA" id="ARBA00001936"/>
    </source>
</evidence>
<dbReference type="GO" id="GO:0004518">
    <property type="term" value="F:nuclease activity"/>
    <property type="evidence" value="ECO:0007669"/>
    <property type="project" value="UniProtKB-KW"/>
</dbReference>
<dbReference type="InterPro" id="IPR005135">
    <property type="entry name" value="Endo/exonuclease/phosphatase"/>
</dbReference>
<dbReference type="GO" id="GO:0006281">
    <property type="term" value="P:DNA repair"/>
    <property type="evidence" value="ECO:0007669"/>
    <property type="project" value="UniProtKB-KW"/>
</dbReference>
<proteinExistence type="predicted"/>
<dbReference type="EMBL" id="LQYN01000106">
    <property type="protein sequence ID" value="KYC93186.1"/>
    <property type="molecule type" value="Genomic_DNA"/>
</dbReference>
<keyword evidence="5" id="KW-0227">DNA damage</keyword>
<evidence type="ECO:0000256" key="7">
    <source>
        <dbReference type="ARBA" id="ARBA00022842"/>
    </source>
</evidence>
<evidence type="ECO:0000256" key="3">
    <source>
        <dbReference type="ARBA" id="ARBA00022722"/>
    </source>
</evidence>
<organism evidence="10 11">
    <name type="scientific">Heyndrickxia sporothermodurans</name>
    <dbReference type="NCBI Taxonomy" id="46224"/>
    <lineage>
        <taxon>Bacteria</taxon>
        <taxon>Bacillati</taxon>
        <taxon>Bacillota</taxon>
        <taxon>Bacilli</taxon>
        <taxon>Bacillales</taxon>
        <taxon>Bacillaceae</taxon>
        <taxon>Heyndrickxia</taxon>
    </lineage>
</organism>
<dbReference type="PANTHER" id="PTHR15822">
    <property type="entry name" value="TRAF AND TNF RECEPTOR-ASSOCIATED PROTEIN"/>
    <property type="match status" value="1"/>
</dbReference>
<evidence type="ECO:0000313" key="11">
    <source>
        <dbReference type="Proteomes" id="UP000075666"/>
    </source>
</evidence>
<dbReference type="PANTHER" id="PTHR15822:SF4">
    <property type="entry name" value="TYROSYL-DNA PHOSPHODIESTERASE 2"/>
    <property type="match status" value="1"/>
</dbReference>
<dbReference type="InterPro" id="IPR036691">
    <property type="entry name" value="Endo/exonu/phosph_ase_sf"/>
</dbReference>
<keyword evidence="3" id="KW-0540">Nuclease</keyword>
<keyword evidence="7" id="KW-0460">Magnesium</keyword>
<evidence type="ECO:0000256" key="2">
    <source>
        <dbReference type="ARBA" id="ARBA00001946"/>
    </source>
</evidence>
<accession>A0A150KL84</accession>
<keyword evidence="8" id="KW-0234">DNA repair</keyword>
<keyword evidence="4" id="KW-0479">Metal-binding</keyword>
<dbReference type="STRING" id="46224.B4102_3707"/>
<dbReference type="RefSeq" id="WP_066235082.1">
    <property type="nucleotide sequence ID" value="NZ_LQYN01000106.1"/>
</dbReference>
<dbReference type="GO" id="GO:0046872">
    <property type="term" value="F:metal ion binding"/>
    <property type="evidence" value="ECO:0007669"/>
    <property type="project" value="UniProtKB-KW"/>
</dbReference>